<evidence type="ECO:0000259" key="1">
    <source>
        <dbReference type="Pfam" id="PF13919"/>
    </source>
</evidence>
<evidence type="ECO:0000313" key="3">
    <source>
        <dbReference type="Proteomes" id="UP001562354"/>
    </source>
</evidence>
<dbReference type="Pfam" id="PF13919">
    <property type="entry name" value="ASXH"/>
    <property type="match status" value="1"/>
</dbReference>
<sequence length="128" mass="14935">MNRNTRLLTQPNSRLAKADVIRLLSNEEAWSTLPEDKQRALYSMLPQPQDTRAAPLDHRVHPLRNEYAPYIKHFLHEWQTDLIEGRNTLKWRNEARQASGERAAGAFDDFLAEERREKWGAKVEGAKE</sequence>
<protein>
    <recommendedName>
        <fullName evidence="1">ASX DEUBAD domain-containing protein</fullName>
    </recommendedName>
</protein>
<evidence type="ECO:0000313" key="2">
    <source>
        <dbReference type="EMBL" id="KAL1306544.1"/>
    </source>
</evidence>
<reference evidence="2 3" key="1">
    <citation type="submission" date="2024-07" db="EMBL/GenBank/DDBJ databases">
        <title>Draft sequence of the Neodothiora populina.</title>
        <authorList>
            <person name="Drown D.D."/>
            <person name="Schuette U.S."/>
            <person name="Buechlein A.B."/>
            <person name="Rusch D.R."/>
            <person name="Winton L.W."/>
            <person name="Adams G.A."/>
        </authorList>
    </citation>
    <scope>NUCLEOTIDE SEQUENCE [LARGE SCALE GENOMIC DNA]</scope>
    <source>
        <strain evidence="2 3">CPC 39397</strain>
    </source>
</reference>
<gene>
    <name evidence="2" type="ORF">AAFC00_005234</name>
</gene>
<dbReference type="InterPro" id="IPR028020">
    <property type="entry name" value="ASX_DEUBAD_dom"/>
</dbReference>
<feature type="domain" description="ASX DEUBAD" evidence="1">
    <location>
        <begin position="4"/>
        <end position="120"/>
    </location>
</feature>
<dbReference type="Proteomes" id="UP001562354">
    <property type="component" value="Unassembled WGS sequence"/>
</dbReference>
<dbReference type="GeneID" id="95978933"/>
<accession>A0ABR3PKK8</accession>
<name>A0ABR3PKK8_9PEZI</name>
<keyword evidence="3" id="KW-1185">Reference proteome</keyword>
<dbReference type="EMBL" id="JBFMKM010000004">
    <property type="protein sequence ID" value="KAL1306544.1"/>
    <property type="molecule type" value="Genomic_DNA"/>
</dbReference>
<organism evidence="2 3">
    <name type="scientific">Neodothiora populina</name>
    <dbReference type="NCBI Taxonomy" id="2781224"/>
    <lineage>
        <taxon>Eukaryota</taxon>
        <taxon>Fungi</taxon>
        <taxon>Dikarya</taxon>
        <taxon>Ascomycota</taxon>
        <taxon>Pezizomycotina</taxon>
        <taxon>Dothideomycetes</taxon>
        <taxon>Dothideomycetidae</taxon>
        <taxon>Dothideales</taxon>
        <taxon>Dothioraceae</taxon>
        <taxon>Neodothiora</taxon>
    </lineage>
</organism>
<comment type="caution">
    <text evidence="2">The sequence shown here is derived from an EMBL/GenBank/DDBJ whole genome shotgun (WGS) entry which is preliminary data.</text>
</comment>
<dbReference type="RefSeq" id="XP_069202816.1">
    <property type="nucleotide sequence ID" value="XM_069344985.1"/>
</dbReference>
<proteinExistence type="predicted"/>